<keyword evidence="1" id="KW-0812">Transmembrane</keyword>
<dbReference type="Proteomes" id="UP001221898">
    <property type="component" value="Unassembled WGS sequence"/>
</dbReference>
<evidence type="ECO:0000313" key="2">
    <source>
        <dbReference type="EMBL" id="KAJ8409994.1"/>
    </source>
</evidence>
<sequence length="102" mass="10632">MASSDMWDVFPVHLFMAMATTLYYSNFSLGLAEHLWLRPKATGALVLPHTARHGTGDAGLSISTTVGGHASLSWSCSGTELGVGKPPPVAHLTTLGSALLPS</sequence>
<proteinExistence type="predicted"/>
<keyword evidence="4" id="KW-1185">Reference proteome</keyword>
<evidence type="ECO:0000313" key="3">
    <source>
        <dbReference type="EMBL" id="KAJ8409995.1"/>
    </source>
</evidence>
<keyword evidence="1" id="KW-1133">Transmembrane helix</keyword>
<gene>
    <name evidence="2" type="ORF">AAFF_G00210350</name>
    <name evidence="3" type="ORF">AAFF_G00210360</name>
</gene>
<reference evidence="3" key="1">
    <citation type="journal article" date="2023" name="Science">
        <title>Genome structures resolve the early diversification of teleost fishes.</title>
        <authorList>
            <person name="Parey E."/>
            <person name="Louis A."/>
            <person name="Montfort J."/>
            <person name="Bouchez O."/>
            <person name="Roques C."/>
            <person name="Iampietro C."/>
            <person name="Lluch J."/>
            <person name="Castinel A."/>
            <person name="Donnadieu C."/>
            <person name="Desvignes T."/>
            <person name="Floi Bucao C."/>
            <person name="Jouanno E."/>
            <person name="Wen M."/>
            <person name="Mejri S."/>
            <person name="Dirks R."/>
            <person name="Jansen H."/>
            <person name="Henkel C."/>
            <person name="Chen W.J."/>
            <person name="Zahm M."/>
            <person name="Cabau C."/>
            <person name="Klopp C."/>
            <person name="Thompson A.W."/>
            <person name="Robinson-Rechavi M."/>
            <person name="Braasch I."/>
            <person name="Lecointre G."/>
            <person name="Bobe J."/>
            <person name="Postlethwait J.H."/>
            <person name="Berthelot C."/>
            <person name="Roest Crollius H."/>
            <person name="Guiguen Y."/>
        </authorList>
    </citation>
    <scope>NUCLEOTIDE SEQUENCE</scope>
    <source>
        <strain evidence="3">NC1722</strain>
    </source>
</reference>
<evidence type="ECO:0000313" key="4">
    <source>
        <dbReference type="Proteomes" id="UP001221898"/>
    </source>
</evidence>
<protein>
    <submittedName>
        <fullName evidence="3">Uncharacterized protein</fullName>
    </submittedName>
</protein>
<dbReference type="EMBL" id="JAINUG010000028">
    <property type="protein sequence ID" value="KAJ8409995.1"/>
    <property type="molecule type" value="Genomic_DNA"/>
</dbReference>
<dbReference type="AlphaFoldDB" id="A0AAD7WV08"/>
<keyword evidence="1" id="KW-0472">Membrane</keyword>
<accession>A0AAD7WV08</accession>
<feature type="transmembrane region" description="Helical" evidence="1">
    <location>
        <begin position="12"/>
        <end position="32"/>
    </location>
</feature>
<evidence type="ECO:0000256" key="1">
    <source>
        <dbReference type="SAM" id="Phobius"/>
    </source>
</evidence>
<dbReference type="EMBL" id="JAINUG010000028">
    <property type="protein sequence ID" value="KAJ8409994.1"/>
    <property type="molecule type" value="Genomic_DNA"/>
</dbReference>
<comment type="caution">
    <text evidence="3">The sequence shown here is derived from an EMBL/GenBank/DDBJ whole genome shotgun (WGS) entry which is preliminary data.</text>
</comment>
<organism evidence="3 4">
    <name type="scientific">Aldrovandia affinis</name>
    <dbReference type="NCBI Taxonomy" id="143900"/>
    <lineage>
        <taxon>Eukaryota</taxon>
        <taxon>Metazoa</taxon>
        <taxon>Chordata</taxon>
        <taxon>Craniata</taxon>
        <taxon>Vertebrata</taxon>
        <taxon>Euteleostomi</taxon>
        <taxon>Actinopterygii</taxon>
        <taxon>Neopterygii</taxon>
        <taxon>Teleostei</taxon>
        <taxon>Notacanthiformes</taxon>
        <taxon>Halosauridae</taxon>
        <taxon>Aldrovandia</taxon>
    </lineage>
</organism>
<name>A0AAD7WV08_9TELE</name>